<evidence type="ECO:0000313" key="5">
    <source>
        <dbReference type="Proteomes" id="UP000679575"/>
    </source>
</evidence>
<dbReference type="SUPFAM" id="SSF48695">
    <property type="entry name" value="Multiheme cytochromes"/>
    <property type="match status" value="1"/>
</dbReference>
<feature type="signal peptide" evidence="2">
    <location>
        <begin position="1"/>
        <end position="24"/>
    </location>
</feature>
<accession>A0ABX7YVX3</accession>
<keyword evidence="5" id="KW-1185">Reference proteome</keyword>
<feature type="domain" description="Outer membrane cytochrome MtrC/MtrF-like" evidence="3">
    <location>
        <begin position="569"/>
        <end position="763"/>
    </location>
</feature>
<dbReference type="NCBIfam" id="TIGR03507">
    <property type="entry name" value="decahem_SO1788"/>
    <property type="match status" value="1"/>
</dbReference>
<protein>
    <submittedName>
        <fullName evidence="4">OmcA/MtrC family decaheme c-type cytochrome</fullName>
    </submittedName>
</protein>
<organism evidence="4 5">
    <name type="scientific">Shewanella yunxiaonensis</name>
    <dbReference type="NCBI Taxonomy" id="2829809"/>
    <lineage>
        <taxon>Bacteria</taxon>
        <taxon>Pseudomonadati</taxon>
        <taxon>Pseudomonadota</taxon>
        <taxon>Gammaproteobacteria</taxon>
        <taxon>Alteromonadales</taxon>
        <taxon>Shewanellaceae</taxon>
        <taxon>Shewanella</taxon>
    </lineage>
</organism>
<dbReference type="Pfam" id="PF22113">
    <property type="entry name" value="Mtrc-MtrF_II-IV_dom"/>
    <property type="match status" value="2"/>
</dbReference>
<evidence type="ECO:0000256" key="2">
    <source>
        <dbReference type="SAM" id="SignalP"/>
    </source>
</evidence>
<proteinExistence type="predicted"/>
<evidence type="ECO:0000256" key="1">
    <source>
        <dbReference type="ARBA" id="ARBA00022729"/>
    </source>
</evidence>
<reference evidence="4 5" key="1">
    <citation type="submission" date="2021-04" db="EMBL/GenBank/DDBJ databases">
        <title>Novel species identification of genus Shewanella.</title>
        <authorList>
            <person name="Liu G."/>
        </authorList>
    </citation>
    <scope>NUCLEOTIDE SEQUENCE [LARGE SCALE GENOMIC DNA]</scope>
    <source>
        <strain evidence="4 5">FJAT-54481</strain>
    </source>
</reference>
<dbReference type="RefSeq" id="WP_212595967.1">
    <property type="nucleotide sequence ID" value="NZ_CP073587.1"/>
</dbReference>
<dbReference type="PANTHER" id="PTHR35038">
    <property type="entry name" value="DISSIMILATORY SULFITE REDUCTASE SIRA"/>
    <property type="match status" value="1"/>
</dbReference>
<dbReference type="PANTHER" id="PTHR35038:SF6">
    <property type="entry name" value="SURFACE LOCALIZED DECAHEME CYTOCHROME C LIPOPROTEIN"/>
    <property type="match status" value="1"/>
</dbReference>
<dbReference type="Gene3D" id="1.10.720.180">
    <property type="match status" value="1"/>
</dbReference>
<dbReference type="InterPro" id="IPR036280">
    <property type="entry name" value="Multihaem_cyt_sf"/>
</dbReference>
<evidence type="ECO:0000259" key="3">
    <source>
        <dbReference type="Pfam" id="PF22113"/>
    </source>
</evidence>
<name>A0ABX7YVX3_9GAMM</name>
<keyword evidence="1 2" id="KW-0732">Signal</keyword>
<gene>
    <name evidence="4" type="ORF">KDN34_05840</name>
</gene>
<evidence type="ECO:0000313" key="4">
    <source>
        <dbReference type="EMBL" id="QUN06962.1"/>
    </source>
</evidence>
<feature type="domain" description="Outer membrane cytochrome MtrC/MtrF-like" evidence="3">
    <location>
        <begin position="234"/>
        <end position="387"/>
    </location>
</feature>
<dbReference type="Proteomes" id="UP000679575">
    <property type="component" value="Chromosome"/>
</dbReference>
<dbReference type="InterPro" id="IPR051829">
    <property type="entry name" value="Multiheme_Cytochr_ET"/>
</dbReference>
<feature type="chain" id="PRO_5046012787" evidence="2">
    <location>
        <begin position="25"/>
        <end position="766"/>
    </location>
</feature>
<dbReference type="InterPro" id="IPR020014">
    <property type="entry name" value="Decahaem_cyt-c_OmcA/MtrC"/>
</dbReference>
<sequence length="766" mass="78960">MMKNHNKSLLALFLVGLFGLSACTFDGSDGKDGVDGTNGTNGTNGTDGTNGTNGLDAGSVVSTVYKANDVTITIDPASSTLAGSGAFALKFTATAKNQAGEVKPLTGISELRIASATAVTNTTDNGPAVYWQNNSKAAGNSSTYMYCSLTGAHSTTDACTLVEDATNPGTYTGTWAHDGTAPIMYAADDLNAPHRIFMRLSNITDADGNALPDNVLSTTTYVPATGEVGVESGKDTVANQACMNCHGESVTTGGIAASVGHKYQNVQNCVVCHNPGLVDAANEAKGYIYDLPAMIHRIHGGKDLADYGLPQGPNWAEIVYPAPLAECTQCHSTDEGKTTWETPNRAACSGCHSGINWTTGEGHSEYTLAQADDSQCASCHSTGALAPINAHKVGKRAEYASLVTVDFTGATAAVSATDSTMKTLTLTVKMTINGAPVTDASTLVYSSSNTNGVIKKDSVIIGNVDDSGRVTAWRDVSGAPTITLAKFKFDANGVGTYSSDVPATVFTTSTLYVGTEDNFCADNGAAVTCGNTDAQFGASNPIGVTSTVKFFSIVDGVAAVTARMADPARITVAESKCDACHSSLDYAKGANHGVYTFDQCMQCHNDTHAGSGHAAVSYLDEDGTTLVPTGVTFANRDLVTVAHRLHSGNFGESEGIVLHKDGSVTGFPGVQGDCSACHKDGVSFFAADGGLTSGKRSIAVTGGYVSPVAESCRSCHTSASALAHFQTNGATTSDAPDSSSNLPIESCATCHAQGKTFGIDQFHVIK</sequence>
<dbReference type="PROSITE" id="PS51257">
    <property type="entry name" value="PROKAR_LIPOPROTEIN"/>
    <property type="match status" value="1"/>
</dbReference>
<dbReference type="InterPro" id="IPR054337">
    <property type="entry name" value="Mtrc-MtrF-like_dom_II/IV"/>
</dbReference>
<dbReference type="EMBL" id="CP073587">
    <property type="protein sequence ID" value="QUN06962.1"/>
    <property type="molecule type" value="Genomic_DNA"/>
</dbReference>